<feature type="domain" description="Transglutaminase-like" evidence="3">
    <location>
        <begin position="472"/>
        <end position="541"/>
    </location>
</feature>
<dbReference type="PANTHER" id="PTHR42736">
    <property type="entry name" value="PROTEIN-GLUTAMINE GAMMA-GLUTAMYLTRANSFERASE"/>
    <property type="match status" value="1"/>
</dbReference>
<dbReference type="Gene3D" id="3.10.620.30">
    <property type="match status" value="1"/>
</dbReference>
<dbReference type="SUPFAM" id="SSF54001">
    <property type="entry name" value="Cysteine proteinases"/>
    <property type="match status" value="1"/>
</dbReference>
<protein>
    <submittedName>
        <fullName evidence="4">DUF3488 and transglutaminase-like domain-containing protein</fullName>
    </submittedName>
</protein>
<proteinExistence type="predicted"/>
<evidence type="ECO:0000259" key="3">
    <source>
        <dbReference type="SMART" id="SM00460"/>
    </source>
</evidence>
<feature type="compositionally biased region" description="Low complexity" evidence="1">
    <location>
        <begin position="558"/>
        <end position="579"/>
    </location>
</feature>
<keyword evidence="2" id="KW-0812">Transmembrane</keyword>
<feature type="transmembrane region" description="Helical" evidence="2">
    <location>
        <begin position="32"/>
        <end position="50"/>
    </location>
</feature>
<dbReference type="Pfam" id="PF11992">
    <property type="entry name" value="TgpA_N"/>
    <property type="match status" value="1"/>
</dbReference>
<dbReference type="Pfam" id="PF01841">
    <property type="entry name" value="Transglut_core"/>
    <property type="match status" value="1"/>
</dbReference>
<evidence type="ECO:0000313" key="4">
    <source>
        <dbReference type="EMBL" id="GAA4406517.1"/>
    </source>
</evidence>
<sequence length="768" mass="81426">MNRVRPVEALLAALATLAVTLPVTTLFTPSTWFRPSAVLVLVVALAGMGLRRVTSSRPLVVVGQVALLVQATALLHGRGHLWADLVPTPETGRAFGILLTQAQETVTNSSAPAPSDRGTIFAISLLVGLTAVAVDAIGVTYRSPALAGIPLLSAYLGSATNTGDGLSAWYAVPAALAWLALVGRQGVLSLRSWGTSAPRSSGAMADPTTAFATTGRVLGATAVAAAVLVPAVVPHLPTTFIADGLGQREDARGGGGSSVRLSSSIDIAQDLGSRSDDPVLRYRTTSDDLQPLRVGILDTYRRGKWQATPDFTFVPVDGQIPGPEAGSEVSRRVERIAVTDNAMRVPQVALPPGTIGTPFPAGTWNVTVGGLVQVSQPFRSYTAEFVELDPEAGQFAADGEAPPVDDSTLEVDRRSEAQVRALLAELTDEGDSALEVARAVQTYLRGPQFTYSLDVAEEEADGNLPVDPLSLFLETKRGYCVQFSSAMIMLSRAAGIPARMAVGFLPGVADGDEQVVRVSDAHAWPELFFPQLGWVRFEPTPGSRSTTAPDYSLAPTDPAASESPVPSATTPSSTAAPSTRPDGDVTAEDLTTSGSGAAGSVGRFVSDHATTVVVILLAALAVAVVPFGAWLARRRAQRRARDDAERVEAEWQSLLLRLQDIGFVPPDGATPRQASRQIGRAAYLTSEESDALGRVVATLEQARYARPGSDLDDVTGDARTVWRGALSRRRRLDRVRAVLLPEEGRRLWRDALRALVFWRRRDDALPPD</sequence>
<name>A0ABP8KH61_9MICO</name>
<accession>A0ABP8KH61</accession>
<reference evidence="5" key="1">
    <citation type="journal article" date="2019" name="Int. J. Syst. Evol. Microbiol.">
        <title>The Global Catalogue of Microorganisms (GCM) 10K type strain sequencing project: providing services to taxonomists for standard genome sequencing and annotation.</title>
        <authorList>
            <consortium name="The Broad Institute Genomics Platform"/>
            <consortium name="The Broad Institute Genome Sequencing Center for Infectious Disease"/>
            <person name="Wu L."/>
            <person name="Ma J."/>
        </authorList>
    </citation>
    <scope>NUCLEOTIDE SEQUENCE [LARGE SCALE GENOMIC DNA]</scope>
    <source>
        <strain evidence="5">JCM 17809</strain>
    </source>
</reference>
<dbReference type="PANTHER" id="PTHR42736:SF1">
    <property type="entry name" value="PROTEIN-GLUTAMINE GAMMA-GLUTAMYLTRANSFERASE"/>
    <property type="match status" value="1"/>
</dbReference>
<evidence type="ECO:0000313" key="5">
    <source>
        <dbReference type="Proteomes" id="UP001500945"/>
    </source>
</evidence>
<keyword evidence="5" id="KW-1185">Reference proteome</keyword>
<evidence type="ECO:0000256" key="1">
    <source>
        <dbReference type="SAM" id="MobiDB-lite"/>
    </source>
</evidence>
<comment type="caution">
    <text evidence="4">The sequence shown here is derived from an EMBL/GenBank/DDBJ whole genome shotgun (WGS) entry which is preliminary data.</text>
</comment>
<organism evidence="4 5">
    <name type="scientific">Fodinibacter luteus</name>
    <dbReference type="NCBI Taxonomy" id="552064"/>
    <lineage>
        <taxon>Bacteria</taxon>
        <taxon>Bacillati</taxon>
        <taxon>Actinomycetota</taxon>
        <taxon>Actinomycetes</taxon>
        <taxon>Micrococcales</taxon>
        <taxon>Intrasporangiaceae</taxon>
        <taxon>Fodinibacter (ex Wang et al. 2009)</taxon>
    </lineage>
</organism>
<feature type="transmembrane region" description="Helical" evidence="2">
    <location>
        <begin position="612"/>
        <end position="632"/>
    </location>
</feature>
<dbReference type="EMBL" id="BAABGM010000013">
    <property type="protein sequence ID" value="GAA4406517.1"/>
    <property type="molecule type" value="Genomic_DNA"/>
</dbReference>
<gene>
    <name evidence="4" type="ORF">GCM10023168_21490</name>
</gene>
<dbReference type="InterPro" id="IPR021878">
    <property type="entry name" value="TgpA_N"/>
</dbReference>
<dbReference type="SMART" id="SM00460">
    <property type="entry name" value="TGc"/>
    <property type="match status" value="1"/>
</dbReference>
<feature type="region of interest" description="Disordered" evidence="1">
    <location>
        <begin position="545"/>
        <end position="601"/>
    </location>
</feature>
<feature type="compositionally biased region" description="Low complexity" evidence="1">
    <location>
        <begin position="591"/>
        <end position="600"/>
    </location>
</feature>
<dbReference type="InterPro" id="IPR002931">
    <property type="entry name" value="Transglutaminase-like"/>
</dbReference>
<dbReference type="InterPro" id="IPR052901">
    <property type="entry name" value="Bact_TGase-like"/>
</dbReference>
<dbReference type="Proteomes" id="UP001500945">
    <property type="component" value="Unassembled WGS sequence"/>
</dbReference>
<keyword evidence="2" id="KW-1133">Transmembrane helix</keyword>
<keyword evidence="2" id="KW-0472">Membrane</keyword>
<feature type="transmembrane region" description="Helical" evidence="2">
    <location>
        <begin position="120"/>
        <end position="141"/>
    </location>
</feature>
<dbReference type="InterPro" id="IPR038765">
    <property type="entry name" value="Papain-like_cys_pep_sf"/>
</dbReference>
<evidence type="ECO:0000256" key="2">
    <source>
        <dbReference type="SAM" id="Phobius"/>
    </source>
</evidence>
<dbReference type="RefSeq" id="WP_345205626.1">
    <property type="nucleotide sequence ID" value="NZ_BAABGM010000013.1"/>
</dbReference>